<dbReference type="InterPro" id="IPR021958">
    <property type="entry name" value="DUF3575"/>
</dbReference>
<evidence type="ECO:0000313" key="2">
    <source>
        <dbReference type="EMBL" id="EDS03257.1"/>
    </source>
</evidence>
<accession>B0N071</accession>
<dbReference type="HOGENOM" id="CLU_055247_1_0_10"/>
<name>B0N071_9BACT</name>
<protein>
    <recommendedName>
        <fullName evidence="4">DUF3575 domain-containing protein</fullName>
    </recommendedName>
</protein>
<feature type="region of interest" description="Disordered" evidence="1">
    <location>
        <begin position="179"/>
        <end position="208"/>
    </location>
</feature>
<gene>
    <name evidence="2" type="ORF">ALIPUT_02798</name>
</gene>
<dbReference type="Pfam" id="PF12099">
    <property type="entry name" value="DUF3575"/>
    <property type="match status" value="1"/>
</dbReference>
<dbReference type="EMBL" id="ABFK02000020">
    <property type="protein sequence ID" value="EDS03257.1"/>
    <property type="molecule type" value="Genomic_DNA"/>
</dbReference>
<reference evidence="2" key="2">
    <citation type="submission" date="2013-09" db="EMBL/GenBank/DDBJ databases">
        <title>Draft genome sequence of Alistipes putredinis (DSM 17216).</title>
        <authorList>
            <person name="Sudarsanam P."/>
            <person name="Ley R."/>
            <person name="Guruge J."/>
            <person name="Turnbaugh P.J."/>
            <person name="Mahowald M."/>
            <person name="Liep D."/>
            <person name="Gordon J."/>
        </authorList>
    </citation>
    <scope>NUCLEOTIDE SEQUENCE</scope>
    <source>
        <strain evidence="2">DSM 17216</strain>
    </source>
</reference>
<dbReference type="eggNOG" id="COG2885">
    <property type="taxonomic scope" value="Bacteria"/>
</dbReference>
<evidence type="ECO:0008006" key="4">
    <source>
        <dbReference type="Google" id="ProtNLM"/>
    </source>
</evidence>
<organism evidence="2 3">
    <name type="scientific">Alistipes putredinis DSM 17216</name>
    <dbReference type="NCBI Taxonomy" id="445970"/>
    <lineage>
        <taxon>Bacteria</taxon>
        <taxon>Pseudomonadati</taxon>
        <taxon>Bacteroidota</taxon>
        <taxon>Bacteroidia</taxon>
        <taxon>Bacteroidales</taxon>
        <taxon>Rikenellaceae</taxon>
        <taxon>Alistipes</taxon>
    </lineage>
</organism>
<comment type="caution">
    <text evidence="2">The sequence shown here is derived from an EMBL/GenBank/DDBJ whole genome shotgun (WGS) entry which is preliminary data.</text>
</comment>
<proteinExistence type="predicted"/>
<dbReference type="Proteomes" id="UP000005819">
    <property type="component" value="Unassembled WGS sequence"/>
</dbReference>
<evidence type="ECO:0000313" key="3">
    <source>
        <dbReference type="Proteomes" id="UP000005819"/>
    </source>
</evidence>
<sequence length="413" mass="46599">MFSMICFDKSISDRKGRSRLFPRLFLLGFLLYGLNAAAQEPDSVLSAKASKSTRQKTSVLASEKQDTVVFRFAPKRRMFWADYKGNAAAINSLTQSIRQHKLSIESGDMKVRMLGFCSSYDSFKTNLAAAKNRSNQVKSYFIVHEGLKEEHFRTTNSTQRWRGMTDVIAVAYVFRSAGSNQMPEPESDVMPVDSLSGSEAEPTSEKPVIESACNPVSEIPAEISAEPESESTQSVVEALEGMMFDPVRPLYRWAIKTNVAYLAATVANLGVEYSFGDHYSIDLPIIYSPYTVARDYRLRFLAVQPEFRYWLKAPMKGHFFGVHLNIGAFNIAVDNKNRYQSPDGFYGVGLSYGYVLPFARHWAAEFTVGAGYVHTKYDTYYNIPNGARFEKGRAYNYWGLTKVGINLLYRFGK</sequence>
<keyword evidence="3" id="KW-1185">Reference proteome</keyword>
<dbReference type="AlphaFoldDB" id="B0N071"/>
<reference evidence="2" key="1">
    <citation type="submission" date="2007-10" db="EMBL/GenBank/DDBJ databases">
        <authorList>
            <person name="Fulton L."/>
            <person name="Clifton S."/>
            <person name="Fulton B."/>
            <person name="Xu J."/>
            <person name="Minx P."/>
            <person name="Pepin K.H."/>
            <person name="Johnson M."/>
            <person name="Thiruvilangam P."/>
            <person name="Bhonagiri V."/>
            <person name="Nash W.E."/>
            <person name="Mardis E.R."/>
            <person name="Wilson R.K."/>
        </authorList>
    </citation>
    <scope>NUCLEOTIDE SEQUENCE [LARGE SCALE GENOMIC DNA]</scope>
    <source>
        <strain evidence="2">DSM 17216</strain>
    </source>
</reference>
<evidence type="ECO:0000256" key="1">
    <source>
        <dbReference type="SAM" id="MobiDB-lite"/>
    </source>
</evidence>